<dbReference type="STRING" id="660025.F9GCW2"/>
<sequence>MPLPNGKVPFRSPANGLRTEYENNWPFQTELSVIVLDYKETGMVLKMEVVAHISLLSCPFADHMVINTNWSRFAYAQYVTNSEYLCNSVMLFEALQHLRNRADRVMIYPSHMLGSDYKSSHACLLVKAREKYDVKLIPIAVRHKDNAD</sequence>
<dbReference type="InterPro" id="IPR029044">
    <property type="entry name" value="Nucleotide-diphossugar_trans"/>
</dbReference>
<name>F9GCW2_FUSOF</name>
<protein>
    <submittedName>
        <fullName evidence="1">Uncharacterized protein</fullName>
    </submittedName>
</protein>
<proteinExistence type="predicted"/>
<accession>F9GCW2</accession>
<dbReference type="EMBL" id="AFQF01005233">
    <property type="protein sequence ID" value="EGU72998.1"/>
    <property type="molecule type" value="Genomic_DNA"/>
</dbReference>
<feature type="non-terminal residue" evidence="1">
    <location>
        <position position="148"/>
    </location>
</feature>
<organism evidence="1">
    <name type="scientific">Fusarium oxysporum (strain Fo5176)</name>
    <name type="common">Fusarium vascular wilt</name>
    <dbReference type="NCBI Taxonomy" id="660025"/>
    <lineage>
        <taxon>Eukaryota</taxon>
        <taxon>Fungi</taxon>
        <taxon>Dikarya</taxon>
        <taxon>Ascomycota</taxon>
        <taxon>Pezizomycotina</taxon>
        <taxon>Sordariomycetes</taxon>
        <taxon>Hypocreomycetidae</taxon>
        <taxon>Hypocreales</taxon>
        <taxon>Nectriaceae</taxon>
        <taxon>Fusarium</taxon>
        <taxon>Fusarium oxysporum species complex</taxon>
    </lineage>
</organism>
<dbReference type="Gene3D" id="3.90.550.10">
    <property type="entry name" value="Spore Coat Polysaccharide Biosynthesis Protein SpsA, Chain A"/>
    <property type="match status" value="1"/>
</dbReference>
<dbReference type="AlphaFoldDB" id="F9GCW2"/>
<reference evidence="1" key="1">
    <citation type="journal article" date="2012" name="Mol. Plant Microbe Interact.">
        <title>A highly conserved effector in Fusarium oxysporum is required for full virulence on Arabidopsis.</title>
        <authorList>
            <person name="Thatcher L.F."/>
            <person name="Gardiner D.M."/>
            <person name="Kazan K."/>
            <person name="Manners J."/>
        </authorList>
    </citation>
    <scope>NUCLEOTIDE SEQUENCE [LARGE SCALE GENOMIC DNA]</scope>
    <source>
        <strain evidence="1">Fo5176</strain>
    </source>
</reference>
<gene>
    <name evidence="1" type="ORF">FOXB_16495</name>
</gene>
<comment type="caution">
    <text evidence="1">The sequence shown here is derived from an EMBL/GenBank/DDBJ whole genome shotgun (WGS) entry which is preliminary data.</text>
</comment>
<evidence type="ECO:0000313" key="1">
    <source>
        <dbReference type="EMBL" id="EGU72998.1"/>
    </source>
</evidence>